<dbReference type="HOGENOM" id="CLU_105325_0_0_3"/>
<protein>
    <recommendedName>
        <fullName evidence="6">Carboxypeptidase regulatory-like domain-containing protein</fullName>
    </recommendedName>
</protein>
<evidence type="ECO:0000256" key="2">
    <source>
        <dbReference type="SAM" id="Phobius"/>
    </source>
</evidence>
<feature type="compositionally biased region" description="Polar residues" evidence="1">
    <location>
        <begin position="107"/>
        <end position="117"/>
    </location>
</feature>
<reference evidence="5" key="1">
    <citation type="journal article" date="2013" name="Proc. Natl. Acad. Sci. U.S.A.">
        <title>Improving the coverage of the cyanobacterial phylum using diversity-driven genome sequencing.</title>
        <authorList>
            <person name="Shih P.M."/>
            <person name="Wu D."/>
            <person name="Latifi A."/>
            <person name="Axen S.D."/>
            <person name="Fewer D.P."/>
            <person name="Talla E."/>
            <person name="Calteau A."/>
            <person name="Cai F."/>
            <person name="Tandeau de Marsac N."/>
            <person name="Rippka R."/>
            <person name="Herdman M."/>
            <person name="Sivonen K."/>
            <person name="Coursin T."/>
            <person name="Laurent T."/>
            <person name="Goodwin L."/>
            <person name="Nolan M."/>
            <person name="Davenport K.W."/>
            <person name="Han C.S."/>
            <person name="Rubin E.M."/>
            <person name="Eisen J.A."/>
            <person name="Woyke T."/>
            <person name="Gugger M."/>
            <person name="Kerfeld C.A."/>
        </authorList>
    </citation>
    <scope>NUCLEOTIDE SEQUENCE [LARGE SCALE GENOMIC DNA]</scope>
    <source>
        <strain evidence="5">ATCC 29140 / PCC 7202</strain>
    </source>
</reference>
<dbReference type="SUPFAM" id="SSF49478">
    <property type="entry name" value="Cna protein B-type domain"/>
    <property type="match status" value="1"/>
</dbReference>
<keyword evidence="2" id="KW-0812">Transmembrane</keyword>
<name>K9YNP2_CYASC</name>
<dbReference type="EMBL" id="CP003940">
    <property type="protein sequence ID" value="AFZ48040.1"/>
    <property type="molecule type" value="Genomic_DNA"/>
</dbReference>
<keyword evidence="5" id="KW-1185">Reference proteome</keyword>
<organism evidence="4 5">
    <name type="scientific">Cyanobacterium stanieri (strain ATCC 29140 / PCC 7202)</name>
    <dbReference type="NCBI Taxonomy" id="292563"/>
    <lineage>
        <taxon>Bacteria</taxon>
        <taxon>Bacillati</taxon>
        <taxon>Cyanobacteriota</taxon>
        <taxon>Cyanophyceae</taxon>
        <taxon>Oscillatoriophycideae</taxon>
        <taxon>Chroococcales</taxon>
        <taxon>Geminocystaceae</taxon>
        <taxon>Cyanobacterium</taxon>
    </lineage>
</organism>
<keyword evidence="3" id="KW-0732">Signal</keyword>
<evidence type="ECO:0008006" key="6">
    <source>
        <dbReference type="Google" id="ProtNLM"/>
    </source>
</evidence>
<dbReference type="STRING" id="292563.Cyast_2090"/>
<keyword evidence="2" id="KW-1133">Transmembrane helix</keyword>
<dbReference type="BioCyc" id="CSTA292563:G1353-2094-MONOMER"/>
<evidence type="ECO:0000256" key="1">
    <source>
        <dbReference type="SAM" id="MobiDB-lite"/>
    </source>
</evidence>
<feature type="signal peptide" evidence="3">
    <location>
        <begin position="1"/>
        <end position="25"/>
    </location>
</feature>
<feature type="compositionally biased region" description="Low complexity" evidence="1">
    <location>
        <begin position="132"/>
        <end position="148"/>
    </location>
</feature>
<gene>
    <name evidence="4" type="ordered locus">Cyast_2090</name>
</gene>
<dbReference type="Proteomes" id="UP000010483">
    <property type="component" value="Chromosome"/>
</dbReference>
<sequence>MVNKLFCFTSALIISLLITPVKTFAHGVVLDYEKVDAIALIAQYDTGEPMSNAQVVVYAPNNPDEPYLQGVADENGNFTFTPDKTITGNWTVRVRTAGHGSIINIPVESTSETVASENTDHDSNEISTENNTSETQSPTPRQSSSPNTSQRLLMAVSGVWGFVGTALFFSRSKKM</sequence>
<feature type="region of interest" description="Disordered" evidence="1">
    <location>
        <begin position="106"/>
        <end position="148"/>
    </location>
</feature>
<evidence type="ECO:0000313" key="4">
    <source>
        <dbReference type="EMBL" id="AFZ48040.1"/>
    </source>
</evidence>
<dbReference type="KEGG" id="csn:Cyast_2090"/>
<dbReference type="AlphaFoldDB" id="K9YNP2"/>
<accession>K9YNP2</accession>
<keyword evidence="2" id="KW-0472">Membrane</keyword>
<proteinExistence type="predicted"/>
<evidence type="ECO:0000256" key="3">
    <source>
        <dbReference type="SAM" id="SignalP"/>
    </source>
</evidence>
<evidence type="ECO:0000313" key="5">
    <source>
        <dbReference type="Proteomes" id="UP000010483"/>
    </source>
</evidence>
<dbReference type="eggNOG" id="COG5266">
    <property type="taxonomic scope" value="Bacteria"/>
</dbReference>
<feature type="transmembrane region" description="Helical" evidence="2">
    <location>
        <begin position="152"/>
        <end position="169"/>
    </location>
</feature>
<feature type="chain" id="PRO_5003938436" description="Carboxypeptidase regulatory-like domain-containing protein" evidence="3">
    <location>
        <begin position="26"/>
        <end position="175"/>
    </location>
</feature>